<proteinExistence type="predicted"/>
<accession>A0A6B9L9V2</accession>
<protein>
    <submittedName>
        <fullName evidence="1">Uncharacterized protein</fullName>
    </submittedName>
</protein>
<organism evidence="1 2">
    <name type="scientific">Flavobacterium phage vB_FspS_hemulen6-1</name>
    <dbReference type="NCBI Taxonomy" id="2686247"/>
    <lineage>
        <taxon>Viruses</taxon>
        <taxon>Duplodnaviria</taxon>
        <taxon>Heunggongvirae</taxon>
        <taxon>Uroviricota</taxon>
        <taxon>Caudoviricetes</taxon>
        <taxon>Lillamyvirus</taxon>
        <taxon>Lillamyvirus hemulen</taxon>
    </lineage>
</organism>
<sequence>MITFEESLGKIVQLLPDVTIGANDYSIKYNWGTQELLNKYLILNKENSYPLVWLVVGRDSNDINNKSISRNARIVIATRSMNKEEFNEFQFQTYYKEILYPVQMNLIKSLRMSGISKIVNEVYNSEYKPNYSFENSEGGLVDIWNAIELTIEISFDTDYPCRIKQVKF</sequence>
<dbReference type="EMBL" id="MN812208">
    <property type="protein sequence ID" value="QHB38817.1"/>
    <property type="molecule type" value="Genomic_DNA"/>
</dbReference>
<reference evidence="1 2" key="1">
    <citation type="journal article" date="2020" name="Viruses">
        <title>Diversity and Host Interactions Among Virulent and Temperate Baltic Sea Flavobacterium Phages.</title>
        <authorList>
            <person name="Nilsson E."/>
            <person name="Bayfield O.W."/>
            <person name="Lundin D."/>
            <person name="Antson A.A."/>
            <person name="Holmfeldt K."/>
        </authorList>
    </citation>
    <scope>NUCLEOTIDE SEQUENCE [LARGE SCALE GENOMIC DNA]</scope>
</reference>
<evidence type="ECO:0000313" key="2">
    <source>
        <dbReference type="Proteomes" id="UP000463964"/>
    </source>
</evidence>
<dbReference type="Proteomes" id="UP000463964">
    <property type="component" value="Segment"/>
</dbReference>
<gene>
    <name evidence="1" type="ORF">hemulen61_gp056</name>
</gene>
<evidence type="ECO:0000313" key="1">
    <source>
        <dbReference type="EMBL" id="QHB38817.1"/>
    </source>
</evidence>
<name>A0A6B9L9V2_9CAUD</name>
<keyword evidence="2" id="KW-1185">Reference proteome</keyword>